<gene>
    <name evidence="18" type="ORF">J4Q44_G00139080</name>
</gene>
<dbReference type="InterPro" id="IPR045058">
    <property type="entry name" value="GIMA/IAN/Toc"/>
</dbReference>
<keyword evidence="10" id="KW-0333">Golgi apparatus</keyword>
<dbReference type="FunFam" id="3.40.50.300:FF:000366">
    <property type="entry name" value="GTPase, IMAP family member 2"/>
    <property type="match status" value="1"/>
</dbReference>
<evidence type="ECO:0000256" key="1">
    <source>
        <dbReference type="ARBA" id="ARBA00004173"/>
    </source>
</evidence>
<keyword evidence="12" id="KW-0342">GTP-binding</keyword>
<dbReference type="GO" id="GO:0005794">
    <property type="term" value="C:Golgi apparatus"/>
    <property type="evidence" value="ECO:0007669"/>
    <property type="project" value="UniProtKB-SubCell"/>
</dbReference>
<dbReference type="SUPFAM" id="SSF52540">
    <property type="entry name" value="P-loop containing nucleoside triphosphate hydrolases"/>
    <property type="match status" value="2"/>
</dbReference>
<dbReference type="Pfam" id="PF04548">
    <property type="entry name" value="AIG1"/>
    <property type="match status" value="2"/>
</dbReference>
<comment type="similarity">
    <text evidence="5">Belongs to the TRAFAC class TrmE-Era-EngA-EngB-Septin-like GTPase superfamily. AIG1/Toc34/Toc159-like paraseptin GTPase family. IAN subfamily.</text>
</comment>
<evidence type="ECO:0000256" key="5">
    <source>
        <dbReference type="ARBA" id="ARBA00008535"/>
    </source>
</evidence>
<keyword evidence="9" id="KW-0256">Endoplasmic reticulum</keyword>
<dbReference type="GO" id="GO:0005783">
    <property type="term" value="C:endoplasmic reticulum"/>
    <property type="evidence" value="ECO:0007669"/>
    <property type="project" value="UniProtKB-SubCell"/>
</dbReference>
<evidence type="ECO:0000256" key="9">
    <source>
        <dbReference type="ARBA" id="ARBA00022824"/>
    </source>
</evidence>
<evidence type="ECO:0000256" key="2">
    <source>
        <dbReference type="ARBA" id="ARBA00004240"/>
    </source>
</evidence>
<evidence type="ECO:0000256" key="11">
    <source>
        <dbReference type="ARBA" id="ARBA00023128"/>
    </source>
</evidence>
<dbReference type="FunFam" id="3.40.50.300:FF:000536">
    <property type="entry name" value="GTPase IMAP family member 8"/>
    <property type="match status" value="1"/>
</dbReference>
<evidence type="ECO:0000256" key="6">
    <source>
        <dbReference type="ARBA" id="ARBA00022490"/>
    </source>
</evidence>
<keyword evidence="11" id="KW-0496">Mitochondrion</keyword>
<accession>A0AAN8QUK1</accession>
<evidence type="ECO:0000256" key="7">
    <source>
        <dbReference type="ARBA" id="ARBA00022737"/>
    </source>
</evidence>
<dbReference type="Gene3D" id="3.40.50.300">
    <property type="entry name" value="P-loop containing nucleotide triphosphate hydrolases"/>
    <property type="match status" value="2"/>
</dbReference>
<sequence>MSSPDNQMEQPKQNDELRIVLVGKTGVGKSATGNTILGVNAFMSKVSSSSVTSACEKHKRKVDGQMVAVIDTPGLYDTKSTQEEIINEIKMCISFSAPGPHAFLIVIQLGRYTDEEKETVNLLQQIFGKEAEKYTIVVFTRADDLQGESIESFMMARDSSEDLKTLVFESCHGRYHAFNNRDLNNRSQVSKLLEKINNMTITDGRQHHYTNKMFQEADRAIEEEKDRILKENAEQTRSEMEALESANSNDLRLVLVGLSGVGKSAAGNTILGQEVFDSRISFKPVTLKSERQEGEVCGRRVMVVDTPGLSNSDISEEEVRGEMERAITLCDPGPHAFLLVIQLGRFTEQEKRVMETLKELLPANIDGDTMVLFTYGERLEDTTIDQFIHEDRNLKSLVKKCRGGYHVFKNNDTGNNNQVCCHKKSK</sequence>
<dbReference type="GO" id="GO:0005739">
    <property type="term" value="C:mitochondrion"/>
    <property type="evidence" value="ECO:0007669"/>
    <property type="project" value="UniProtKB-SubCell"/>
</dbReference>
<evidence type="ECO:0000256" key="16">
    <source>
        <dbReference type="SAM" id="Coils"/>
    </source>
</evidence>
<dbReference type="InterPro" id="IPR006703">
    <property type="entry name" value="G_AIG1"/>
</dbReference>
<dbReference type="CDD" id="cd01852">
    <property type="entry name" value="AIG1"/>
    <property type="match status" value="1"/>
</dbReference>
<proteinExistence type="inferred from homology"/>
<comment type="subcellular location">
    <subcellularLocation>
        <location evidence="3">Cytoplasm</location>
        <location evidence="3">Cytosol</location>
    </subcellularLocation>
    <subcellularLocation>
        <location evidence="2">Endoplasmic reticulum</location>
    </subcellularLocation>
    <subcellularLocation>
        <location evidence="4">Golgi apparatus</location>
    </subcellularLocation>
    <subcellularLocation>
        <location evidence="1">Mitochondrion</location>
    </subcellularLocation>
</comment>
<keyword evidence="7" id="KW-0677">Repeat</keyword>
<evidence type="ECO:0000256" key="14">
    <source>
        <dbReference type="ARBA" id="ARBA00073539"/>
    </source>
</evidence>
<protein>
    <recommendedName>
        <fullName evidence="14">GTPase IMAP family member 8</fullName>
    </recommendedName>
    <alternativeName>
        <fullName evidence="15">Immune-associated nucleotide-binding protein 9</fullName>
    </alternativeName>
</protein>
<organism evidence="18 19">
    <name type="scientific">Coregonus suidteri</name>
    <dbReference type="NCBI Taxonomy" id="861788"/>
    <lineage>
        <taxon>Eukaryota</taxon>
        <taxon>Metazoa</taxon>
        <taxon>Chordata</taxon>
        <taxon>Craniata</taxon>
        <taxon>Vertebrata</taxon>
        <taxon>Euteleostomi</taxon>
        <taxon>Actinopterygii</taxon>
        <taxon>Neopterygii</taxon>
        <taxon>Teleostei</taxon>
        <taxon>Protacanthopterygii</taxon>
        <taxon>Salmoniformes</taxon>
        <taxon>Salmonidae</taxon>
        <taxon>Coregoninae</taxon>
        <taxon>Coregonus</taxon>
    </lineage>
</organism>
<keyword evidence="19" id="KW-1185">Reference proteome</keyword>
<dbReference type="PROSITE" id="PS51720">
    <property type="entry name" value="G_AIG1"/>
    <property type="match status" value="2"/>
</dbReference>
<keyword evidence="16" id="KW-0175">Coiled coil</keyword>
<evidence type="ECO:0000256" key="10">
    <source>
        <dbReference type="ARBA" id="ARBA00023034"/>
    </source>
</evidence>
<keyword evidence="8" id="KW-0547">Nucleotide-binding</keyword>
<comment type="caution">
    <text evidence="18">The sequence shown here is derived from an EMBL/GenBank/DDBJ whole genome shotgun (WGS) entry which is preliminary data.</text>
</comment>
<dbReference type="GO" id="GO:0005829">
    <property type="term" value="C:cytosol"/>
    <property type="evidence" value="ECO:0007669"/>
    <property type="project" value="UniProtKB-SubCell"/>
</dbReference>
<dbReference type="PANTHER" id="PTHR10903:SF170">
    <property type="entry name" value="GTPASE IMAP FAMILY MEMBER 7"/>
    <property type="match status" value="1"/>
</dbReference>
<reference evidence="18 19" key="1">
    <citation type="submission" date="2021-04" db="EMBL/GenBank/DDBJ databases">
        <authorList>
            <person name="De Guttry C."/>
            <person name="Zahm M."/>
            <person name="Klopp C."/>
            <person name="Cabau C."/>
            <person name="Louis A."/>
            <person name="Berthelot C."/>
            <person name="Parey E."/>
            <person name="Roest Crollius H."/>
            <person name="Montfort J."/>
            <person name="Robinson-Rechavi M."/>
            <person name="Bucao C."/>
            <person name="Bouchez O."/>
            <person name="Gislard M."/>
            <person name="Lluch J."/>
            <person name="Milhes M."/>
            <person name="Lampietro C."/>
            <person name="Lopez Roques C."/>
            <person name="Donnadieu C."/>
            <person name="Braasch I."/>
            <person name="Desvignes T."/>
            <person name="Postlethwait J."/>
            <person name="Bobe J."/>
            <person name="Wedekind C."/>
            <person name="Guiguen Y."/>
        </authorList>
    </citation>
    <scope>NUCLEOTIDE SEQUENCE [LARGE SCALE GENOMIC DNA]</scope>
    <source>
        <strain evidence="18">Cs_M1</strain>
        <tissue evidence="18">Blood</tissue>
    </source>
</reference>
<feature type="coiled-coil region" evidence="16">
    <location>
        <begin position="214"/>
        <end position="246"/>
    </location>
</feature>
<evidence type="ECO:0000313" key="18">
    <source>
        <dbReference type="EMBL" id="KAK6316384.1"/>
    </source>
</evidence>
<evidence type="ECO:0000256" key="8">
    <source>
        <dbReference type="ARBA" id="ARBA00022741"/>
    </source>
</evidence>
<evidence type="ECO:0000256" key="3">
    <source>
        <dbReference type="ARBA" id="ARBA00004514"/>
    </source>
</evidence>
<comment type="function">
    <text evidence="13">Exerts an anti-apoptotic effect in the immune system and is involved in responses to infections.</text>
</comment>
<evidence type="ECO:0000256" key="15">
    <source>
        <dbReference type="ARBA" id="ARBA00077278"/>
    </source>
</evidence>
<dbReference type="EMBL" id="JAGTTL010000011">
    <property type="protein sequence ID" value="KAK6316384.1"/>
    <property type="molecule type" value="Genomic_DNA"/>
</dbReference>
<evidence type="ECO:0000313" key="19">
    <source>
        <dbReference type="Proteomes" id="UP001356427"/>
    </source>
</evidence>
<keyword evidence="6" id="KW-0963">Cytoplasm</keyword>
<feature type="domain" description="AIG1-type G" evidence="17">
    <location>
        <begin position="248"/>
        <end position="426"/>
    </location>
</feature>
<dbReference type="AlphaFoldDB" id="A0AAN8QUK1"/>
<name>A0AAN8QUK1_9TELE</name>
<feature type="domain" description="AIG1-type G" evidence="17">
    <location>
        <begin position="14"/>
        <end position="218"/>
    </location>
</feature>
<evidence type="ECO:0000256" key="13">
    <source>
        <dbReference type="ARBA" id="ARBA00056809"/>
    </source>
</evidence>
<evidence type="ECO:0000256" key="4">
    <source>
        <dbReference type="ARBA" id="ARBA00004555"/>
    </source>
</evidence>
<dbReference type="InterPro" id="IPR027417">
    <property type="entry name" value="P-loop_NTPase"/>
</dbReference>
<dbReference type="PANTHER" id="PTHR10903">
    <property type="entry name" value="GTPASE, IMAP FAMILY MEMBER-RELATED"/>
    <property type="match status" value="1"/>
</dbReference>
<evidence type="ECO:0000259" key="17">
    <source>
        <dbReference type="PROSITE" id="PS51720"/>
    </source>
</evidence>
<dbReference type="Proteomes" id="UP001356427">
    <property type="component" value="Unassembled WGS sequence"/>
</dbReference>
<evidence type="ECO:0000256" key="12">
    <source>
        <dbReference type="ARBA" id="ARBA00023134"/>
    </source>
</evidence>
<dbReference type="GO" id="GO:0005525">
    <property type="term" value="F:GTP binding"/>
    <property type="evidence" value="ECO:0007669"/>
    <property type="project" value="UniProtKB-KW"/>
</dbReference>